<accession>A0ACC2H1F5</accession>
<name>A0ACC2H1F5_DALPE</name>
<reference evidence="1" key="1">
    <citation type="submission" date="2021-05" db="EMBL/GenBank/DDBJ databases">
        <authorList>
            <person name="Pan Q."/>
            <person name="Jouanno E."/>
            <person name="Zahm M."/>
            <person name="Klopp C."/>
            <person name="Cabau C."/>
            <person name="Louis A."/>
            <person name="Berthelot C."/>
            <person name="Parey E."/>
            <person name="Roest Crollius H."/>
            <person name="Montfort J."/>
            <person name="Robinson-Rechavi M."/>
            <person name="Bouchez O."/>
            <person name="Lampietro C."/>
            <person name="Lopez Roques C."/>
            <person name="Donnadieu C."/>
            <person name="Postlethwait J."/>
            <person name="Bobe J."/>
            <person name="Dillon D."/>
            <person name="Chandos A."/>
            <person name="von Hippel F."/>
            <person name="Guiguen Y."/>
        </authorList>
    </citation>
    <scope>NUCLEOTIDE SEQUENCE</scope>
    <source>
        <strain evidence="1">YG-Jan2019</strain>
    </source>
</reference>
<keyword evidence="2" id="KW-1185">Reference proteome</keyword>
<comment type="caution">
    <text evidence="1">The sequence shown here is derived from an EMBL/GenBank/DDBJ whole genome shotgun (WGS) entry which is preliminary data.</text>
</comment>
<proteinExistence type="predicted"/>
<organism evidence="1 2">
    <name type="scientific">Dallia pectoralis</name>
    <name type="common">Alaska blackfish</name>
    <dbReference type="NCBI Taxonomy" id="75939"/>
    <lineage>
        <taxon>Eukaryota</taxon>
        <taxon>Metazoa</taxon>
        <taxon>Chordata</taxon>
        <taxon>Craniata</taxon>
        <taxon>Vertebrata</taxon>
        <taxon>Euteleostomi</taxon>
        <taxon>Actinopterygii</taxon>
        <taxon>Neopterygii</taxon>
        <taxon>Teleostei</taxon>
        <taxon>Protacanthopterygii</taxon>
        <taxon>Esociformes</taxon>
        <taxon>Umbridae</taxon>
        <taxon>Dallia</taxon>
    </lineage>
</organism>
<evidence type="ECO:0000313" key="1">
    <source>
        <dbReference type="EMBL" id="KAJ8009767.1"/>
    </source>
</evidence>
<protein>
    <submittedName>
        <fullName evidence="1">Uncharacterized protein</fullName>
    </submittedName>
</protein>
<evidence type="ECO:0000313" key="2">
    <source>
        <dbReference type="Proteomes" id="UP001157502"/>
    </source>
</evidence>
<gene>
    <name evidence="1" type="ORF">DPEC_G00067640</name>
</gene>
<dbReference type="EMBL" id="CM055733">
    <property type="protein sequence ID" value="KAJ8009767.1"/>
    <property type="molecule type" value="Genomic_DNA"/>
</dbReference>
<sequence>MTVERAAKECGTKGVSHLVARKRMRFHLQMPSSSGVTACGVCENTRRHALNTLEVLSVWRPPTSPSAPKSAPWERDEFGSAVESPVLISLEVVHSQNAPRGRDRQNPHPVTHTLHQGPGG</sequence>
<dbReference type="Proteomes" id="UP001157502">
    <property type="component" value="Chromosome 6"/>
</dbReference>